<protein>
    <submittedName>
        <fullName evidence="1">Glycine zipper 2TM domain-containing protein</fullName>
    </submittedName>
</protein>
<keyword evidence="2" id="KW-1185">Reference proteome</keyword>
<reference evidence="1" key="1">
    <citation type="submission" date="2022-11" db="EMBL/GenBank/DDBJ databases">
        <title>beta-Carotene-producing bacterium, Jeongeuplla avenae sp. nov., alleviates the salt stress of Arabidopsis seedlings.</title>
        <authorList>
            <person name="Jiang L."/>
            <person name="Lee J."/>
        </authorList>
    </citation>
    <scope>NUCLEOTIDE SEQUENCE</scope>
    <source>
        <strain evidence="1">DY_R2A_6</strain>
    </source>
</reference>
<name>A0ACD4NSX5_9HYPH</name>
<dbReference type="EMBL" id="CP113520">
    <property type="protein sequence ID" value="WAJ30014.1"/>
    <property type="molecule type" value="Genomic_DNA"/>
</dbReference>
<evidence type="ECO:0000313" key="1">
    <source>
        <dbReference type="EMBL" id="WAJ30014.1"/>
    </source>
</evidence>
<organism evidence="1 2">
    <name type="scientific">Antarcticirhabdus aurantiaca</name>
    <dbReference type="NCBI Taxonomy" id="2606717"/>
    <lineage>
        <taxon>Bacteria</taxon>
        <taxon>Pseudomonadati</taxon>
        <taxon>Pseudomonadota</taxon>
        <taxon>Alphaproteobacteria</taxon>
        <taxon>Hyphomicrobiales</taxon>
        <taxon>Aurantimonadaceae</taxon>
        <taxon>Antarcticirhabdus</taxon>
    </lineage>
</organism>
<evidence type="ECO:0000313" key="2">
    <source>
        <dbReference type="Proteomes" id="UP001163223"/>
    </source>
</evidence>
<gene>
    <name evidence="1" type="ORF">OXU80_07325</name>
</gene>
<accession>A0ACD4NSX5</accession>
<sequence>MRKLTIVALSALTLGAAGCSTVERDTGTGALLGAGAGALIGQVAGGDTRSTLTGAAIGGLGGAIAGNLVGRSSASSGDCIYSDSAGRRYVSRCPSGY</sequence>
<dbReference type="Proteomes" id="UP001163223">
    <property type="component" value="Chromosome"/>
</dbReference>
<proteinExistence type="predicted"/>